<organism evidence="3 4">
    <name type="scientific">Amanita muscaria (strain Koide BX008)</name>
    <dbReference type="NCBI Taxonomy" id="946122"/>
    <lineage>
        <taxon>Eukaryota</taxon>
        <taxon>Fungi</taxon>
        <taxon>Dikarya</taxon>
        <taxon>Basidiomycota</taxon>
        <taxon>Agaricomycotina</taxon>
        <taxon>Agaricomycetes</taxon>
        <taxon>Agaricomycetidae</taxon>
        <taxon>Agaricales</taxon>
        <taxon>Pluteineae</taxon>
        <taxon>Amanitaceae</taxon>
        <taxon>Amanita</taxon>
    </lineage>
</organism>
<dbReference type="InterPro" id="IPR001680">
    <property type="entry name" value="WD40_rpt"/>
</dbReference>
<dbReference type="Pfam" id="PF00400">
    <property type="entry name" value="WD40"/>
    <property type="match status" value="2"/>
</dbReference>
<dbReference type="InParanoid" id="A0A0C2SSR2"/>
<name>A0A0C2SSR2_AMAMK</name>
<evidence type="ECO:0000313" key="3">
    <source>
        <dbReference type="EMBL" id="KIL57029.1"/>
    </source>
</evidence>
<dbReference type="AlphaFoldDB" id="A0A0C2SSR2"/>
<proteinExistence type="predicted"/>
<dbReference type="STRING" id="946122.A0A0C2SSR2"/>
<protein>
    <submittedName>
        <fullName evidence="3">Uncharacterized protein</fullName>
    </submittedName>
</protein>
<dbReference type="PROSITE" id="PS50082">
    <property type="entry name" value="WD_REPEATS_2"/>
    <property type="match status" value="1"/>
</dbReference>
<dbReference type="HOGENOM" id="CLU_000288_57_21_1"/>
<dbReference type="SUPFAM" id="SSF50978">
    <property type="entry name" value="WD40 repeat-like"/>
    <property type="match status" value="1"/>
</dbReference>
<feature type="non-terminal residue" evidence="3">
    <location>
        <position position="1"/>
    </location>
</feature>
<accession>A0A0C2SSR2</accession>
<dbReference type="Gene3D" id="2.130.10.10">
    <property type="entry name" value="YVTN repeat-like/Quinoprotein amine dehydrogenase"/>
    <property type="match status" value="1"/>
</dbReference>
<dbReference type="Proteomes" id="UP000054549">
    <property type="component" value="Unassembled WGS sequence"/>
</dbReference>
<reference evidence="3 4" key="1">
    <citation type="submission" date="2014-04" db="EMBL/GenBank/DDBJ databases">
        <title>Evolutionary Origins and Diversification of the Mycorrhizal Mutualists.</title>
        <authorList>
            <consortium name="DOE Joint Genome Institute"/>
            <consortium name="Mycorrhizal Genomics Consortium"/>
            <person name="Kohler A."/>
            <person name="Kuo A."/>
            <person name="Nagy L.G."/>
            <person name="Floudas D."/>
            <person name="Copeland A."/>
            <person name="Barry K.W."/>
            <person name="Cichocki N."/>
            <person name="Veneault-Fourrey C."/>
            <person name="LaButti K."/>
            <person name="Lindquist E.A."/>
            <person name="Lipzen A."/>
            <person name="Lundell T."/>
            <person name="Morin E."/>
            <person name="Murat C."/>
            <person name="Riley R."/>
            <person name="Ohm R."/>
            <person name="Sun H."/>
            <person name="Tunlid A."/>
            <person name="Henrissat B."/>
            <person name="Grigoriev I.V."/>
            <person name="Hibbett D.S."/>
            <person name="Martin F."/>
        </authorList>
    </citation>
    <scope>NUCLEOTIDE SEQUENCE [LARGE SCALE GENOMIC DNA]</scope>
    <source>
        <strain evidence="3 4">Koide BX008</strain>
    </source>
</reference>
<dbReference type="InterPro" id="IPR015943">
    <property type="entry name" value="WD40/YVTN_repeat-like_dom_sf"/>
</dbReference>
<evidence type="ECO:0000256" key="2">
    <source>
        <dbReference type="SAM" id="MobiDB-lite"/>
    </source>
</evidence>
<dbReference type="EMBL" id="KN818387">
    <property type="protein sequence ID" value="KIL57029.1"/>
    <property type="molecule type" value="Genomic_DNA"/>
</dbReference>
<dbReference type="PANTHER" id="PTHR19879:SF9">
    <property type="entry name" value="TRANSCRIPTION INITIATION FACTOR TFIID SUBUNIT 5"/>
    <property type="match status" value="1"/>
</dbReference>
<dbReference type="PROSITE" id="PS50294">
    <property type="entry name" value="WD_REPEATS_REGION"/>
    <property type="match status" value="1"/>
</dbReference>
<keyword evidence="1" id="KW-0853">WD repeat</keyword>
<evidence type="ECO:0000313" key="4">
    <source>
        <dbReference type="Proteomes" id="UP000054549"/>
    </source>
</evidence>
<feature type="repeat" description="WD" evidence="1">
    <location>
        <begin position="61"/>
        <end position="97"/>
    </location>
</feature>
<evidence type="ECO:0000256" key="1">
    <source>
        <dbReference type="PROSITE-ProRule" id="PRU00221"/>
    </source>
</evidence>
<dbReference type="SMART" id="SM00320">
    <property type="entry name" value="WD40"/>
    <property type="match status" value="2"/>
</dbReference>
<dbReference type="OrthoDB" id="10251741at2759"/>
<dbReference type="InterPro" id="IPR036322">
    <property type="entry name" value="WD40_repeat_dom_sf"/>
</dbReference>
<sequence>GGIYLWDIRGIDASSRPSNEEVTAVRALALSRDCSRLACGFENNTVELWDTSPTKQRIASHQAHTRWAEELGFGPDGGPFASGSDDGTIKLWNGEDG</sequence>
<feature type="region of interest" description="Disordered" evidence="2">
    <location>
        <begin position="74"/>
        <end position="97"/>
    </location>
</feature>
<feature type="non-terminal residue" evidence="3">
    <location>
        <position position="97"/>
    </location>
</feature>
<keyword evidence="4" id="KW-1185">Reference proteome</keyword>
<gene>
    <name evidence="3" type="ORF">M378DRAFT_39851</name>
</gene>
<dbReference type="PANTHER" id="PTHR19879">
    <property type="entry name" value="TRANSCRIPTION INITIATION FACTOR TFIID"/>
    <property type="match status" value="1"/>
</dbReference>